<reference evidence="2" key="2">
    <citation type="submission" date="2021-03" db="UniProtKB">
        <authorList>
            <consortium name="EnsemblPlants"/>
        </authorList>
    </citation>
    <scope>IDENTIFICATION</scope>
</reference>
<dbReference type="OMA" id="FHIHELN"/>
<evidence type="ECO:0000313" key="2">
    <source>
        <dbReference type="EnsemblPlants" id="cds.evm.model.06.474"/>
    </source>
</evidence>
<evidence type="ECO:0000313" key="3">
    <source>
        <dbReference type="Proteomes" id="UP000596661"/>
    </source>
</evidence>
<dbReference type="PROSITE" id="PS50878">
    <property type="entry name" value="RT_POL"/>
    <property type="match status" value="1"/>
</dbReference>
<dbReference type="AlphaFoldDB" id="A0A803PYI9"/>
<dbReference type="EMBL" id="UZAU01000565">
    <property type="status" value="NOT_ANNOTATED_CDS"/>
    <property type="molecule type" value="Genomic_DNA"/>
</dbReference>
<proteinExistence type="predicted"/>
<sequence>MILQDLSKNYRRKNTSPRCALNVDISKAYDTVDWDFLEDLLNAYNLSRKFVNRFMIYVRNTSYSLLMNGRVQGNFKGAKGLRQGDPIYPLLFVLIMEYLTRL</sequence>
<protein>
    <recommendedName>
        <fullName evidence="1">Reverse transcriptase domain-containing protein</fullName>
    </recommendedName>
</protein>
<dbReference type="PANTHER" id="PTHR33116:SF78">
    <property type="entry name" value="OS12G0587133 PROTEIN"/>
    <property type="match status" value="1"/>
</dbReference>
<dbReference type="Gramene" id="evm.model.06.474">
    <property type="protein sequence ID" value="cds.evm.model.06.474"/>
    <property type="gene ID" value="evm.TU.06.474"/>
</dbReference>
<keyword evidence="3" id="KW-1185">Reference proteome</keyword>
<dbReference type="Proteomes" id="UP000596661">
    <property type="component" value="Chromosome 6"/>
</dbReference>
<evidence type="ECO:0000259" key="1">
    <source>
        <dbReference type="PROSITE" id="PS50878"/>
    </source>
</evidence>
<organism evidence="2 3">
    <name type="scientific">Cannabis sativa</name>
    <name type="common">Hemp</name>
    <name type="synonym">Marijuana</name>
    <dbReference type="NCBI Taxonomy" id="3483"/>
    <lineage>
        <taxon>Eukaryota</taxon>
        <taxon>Viridiplantae</taxon>
        <taxon>Streptophyta</taxon>
        <taxon>Embryophyta</taxon>
        <taxon>Tracheophyta</taxon>
        <taxon>Spermatophyta</taxon>
        <taxon>Magnoliopsida</taxon>
        <taxon>eudicotyledons</taxon>
        <taxon>Gunneridae</taxon>
        <taxon>Pentapetalae</taxon>
        <taxon>rosids</taxon>
        <taxon>fabids</taxon>
        <taxon>Rosales</taxon>
        <taxon>Cannabaceae</taxon>
        <taxon>Cannabis</taxon>
    </lineage>
</organism>
<dbReference type="SUPFAM" id="SSF56672">
    <property type="entry name" value="DNA/RNA polymerases"/>
    <property type="match status" value="1"/>
</dbReference>
<feature type="domain" description="Reverse transcriptase" evidence="1">
    <location>
        <begin position="1"/>
        <end position="102"/>
    </location>
</feature>
<dbReference type="Pfam" id="PF00078">
    <property type="entry name" value="RVT_1"/>
    <property type="match status" value="1"/>
</dbReference>
<name>A0A803PYI9_CANSA</name>
<reference evidence="2" key="1">
    <citation type="submission" date="2018-11" db="EMBL/GenBank/DDBJ databases">
        <authorList>
            <person name="Grassa J C."/>
        </authorList>
    </citation>
    <scope>NUCLEOTIDE SEQUENCE [LARGE SCALE GENOMIC DNA]</scope>
</reference>
<dbReference type="InterPro" id="IPR043502">
    <property type="entry name" value="DNA/RNA_pol_sf"/>
</dbReference>
<accession>A0A803PYI9</accession>
<dbReference type="PANTHER" id="PTHR33116">
    <property type="entry name" value="REVERSE TRANSCRIPTASE ZINC-BINDING DOMAIN-CONTAINING PROTEIN-RELATED-RELATED"/>
    <property type="match status" value="1"/>
</dbReference>
<dbReference type="EnsemblPlants" id="evm.model.06.474">
    <property type="protein sequence ID" value="cds.evm.model.06.474"/>
    <property type="gene ID" value="evm.TU.06.474"/>
</dbReference>
<dbReference type="InterPro" id="IPR000477">
    <property type="entry name" value="RT_dom"/>
</dbReference>